<feature type="domain" description="Core-binding (CB)" evidence="12">
    <location>
        <begin position="8"/>
        <end position="94"/>
    </location>
</feature>
<keyword evidence="8" id="KW-0229">DNA integration</keyword>
<evidence type="ECO:0000256" key="5">
    <source>
        <dbReference type="ARBA" id="ARBA00022618"/>
    </source>
</evidence>
<reference evidence="13 14" key="1">
    <citation type="submission" date="2021-05" db="EMBL/GenBank/DDBJ databases">
        <title>Phylogenetic classification of ten novel species belonging to the genus Bifidobacterium comprising B. colchicus sp. nov., B. abeli sp. nov., B. bicoloris sp. nov., B. guerezis sp. nov., B. rosaliae sp. nov., B. santillanensis sp. nov., B. argentati sp. nov., B. amazzoni sp. nov., B. pluviali sp. nov., and B. pinnaculum sp. nov.</title>
        <authorList>
            <person name="Lugli G.A."/>
            <person name="Ruiz Garcia L."/>
            <person name="Margolles A."/>
            <person name="Ventura M."/>
        </authorList>
    </citation>
    <scope>NUCLEOTIDE SEQUENCE [LARGE SCALE GENOMIC DNA]</scope>
    <source>
        <strain evidence="13 14">82T10</strain>
    </source>
</reference>
<evidence type="ECO:0000313" key="13">
    <source>
        <dbReference type="EMBL" id="MBW3091971.1"/>
    </source>
</evidence>
<dbReference type="NCBIfam" id="TIGR02225">
    <property type="entry name" value="recomb_XerD"/>
    <property type="match status" value="1"/>
</dbReference>
<comment type="similarity">
    <text evidence="2 8">Belongs to the 'phage' integrase family. XerD subfamily.</text>
</comment>
<feature type="active site" evidence="8">
    <location>
        <position position="185"/>
    </location>
</feature>
<dbReference type="PANTHER" id="PTHR30349">
    <property type="entry name" value="PHAGE INTEGRASE-RELATED"/>
    <property type="match status" value="1"/>
</dbReference>
<dbReference type="InterPro" id="IPR011932">
    <property type="entry name" value="Recomb_XerD"/>
</dbReference>
<evidence type="ECO:0000259" key="11">
    <source>
        <dbReference type="PROSITE" id="PS51898"/>
    </source>
</evidence>
<evidence type="ECO:0000256" key="8">
    <source>
        <dbReference type="HAMAP-Rule" id="MF_01807"/>
    </source>
</evidence>
<evidence type="ECO:0000256" key="1">
    <source>
        <dbReference type="ARBA" id="ARBA00004496"/>
    </source>
</evidence>
<keyword evidence="6 8" id="KW-0159">Chromosome partition</keyword>
<dbReference type="PROSITE" id="PS51900">
    <property type="entry name" value="CB"/>
    <property type="match status" value="1"/>
</dbReference>
<keyword evidence="8 9" id="KW-0238">DNA-binding</keyword>
<evidence type="ECO:0000256" key="7">
    <source>
        <dbReference type="ARBA" id="ARBA00023306"/>
    </source>
</evidence>
<organism evidence="13 14">
    <name type="scientific">Bifidobacterium miconis</name>
    <dbReference type="NCBI Taxonomy" id="2834435"/>
    <lineage>
        <taxon>Bacteria</taxon>
        <taxon>Bacillati</taxon>
        <taxon>Actinomycetota</taxon>
        <taxon>Actinomycetes</taxon>
        <taxon>Bifidobacteriales</taxon>
        <taxon>Bifidobacteriaceae</taxon>
        <taxon>Bifidobacterium</taxon>
    </lineage>
</organism>
<feature type="active site" evidence="8">
    <location>
        <position position="287"/>
    </location>
</feature>
<dbReference type="EMBL" id="JAHBBH010000005">
    <property type="protein sequence ID" value="MBW3091971.1"/>
    <property type="molecule type" value="Genomic_DNA"/>
</dbReference>
<dbReference type="NCBIfam" id="NF001399">
    <property type="entry name" value="PRK00283.1"/>
    <property type="match status" value="1"/>
</dbReference>
<evidence type="ECO:0000256" key="6">
    <source>
        <dbReference type="ARBA" id="ARBA00022829"/>
    </source>
</evidence>
<comment type="subunit">
    <text evidence="8">Forms a cyclic heterotetrameric complex composed of two molecules of XerC and two molecules of XerD.</text>
</comment>
<dbReference type="PANTHER" id="PTHR30349:SF81">
    <property type="entry name" value="TYROSINE RECOMBINASE XERC"/>
    <property type="match status" value="1"/>
</dbReference>
<evidence type="ECO:0000256" key="4">
    <source>
        <dbReference type="ARBA" id="ARBA00022490"/>
    </source>
</evidence>
<protein>
    <recommendedName>
        <fullName evidence="3 8">Tyrosine recombinase XerD</fullName>
    </recommendedName>
</protein>
<dbReference type="InterPro" id="IPR002104">
    <property type="entry name" value="Integrase_catalytic"/>
</dbReference>
<dbReference type="RefSeq" id="WP_219058067.1">
    <property type="nucleotide sequence ID" value="NZ_JAHBBH010000005.1"/>
</dbReference>
<evidence type="ECO:0000259" key="12">
    <source>
        <dbReference type="PROSITE" id="PS51900"/>
    </source>
</evidence>
<feature type="domain" description="Tyr recombinase" evidence="11">
    <location>
        <begin position="115"/>
        <end position="332"/>
    </location>
</feature>
<accession>A0ABS6WFG3</accession>
<comment type="caution">
    <text evidence="13">The sequence shown here is derived from an EMBL/GenBank/DDBJ whole genome shotgun (WGS) entry which is preliminary data.</text>
</comment>
<dbReference type="CDD" id="cd00798">
    <property type="entry name" value="INT_XerDC_C"/>
    <property type="match status" value="1"/>
</dbReference>
<evidence type="ECO:0000313" key="14">
    <source>
        <dbReference type="Proteomes" id="UP000700815"/>
    </source>
</evidence>
<dbReference type="Proteomes" id="UP000700815">
    <property type="component" value="Unassembled WGS sequence"/>
</dbReference>
<keyword evidence="5 8" id="KW-0132">Cell division</keyword>
<keyword evidence="7 8" id="KW-0131">Cell cycle</keyword>
<gene>
    <name evidence="8 13" type="primary">xerD</name>
    <name evidence="13" type="ORF">KIH79_03175</name>
</gene>
<evidence type="ECO:0000256" key="2">
    <source>
        <dbReference type="ARBA" id="ARBA00010450"/>
    </source>
</evidence>
<keyword evidence="8" id="KW-0233">DNA recombination</keyword>
<evidence type="ECO:0000256" key="3">
    <source>
        <dbReference type="ARBA" id="ARBA00015810"/>
    </source>
</evidence>
<dbReference type="HAMAP" id="MF_01808">
    <property type="entry name" value="Recomb_XerC_XerD"/>
    <property type="match status" value="1"/>
</dbReference>
<dbReference type="HAMAP" id="MF_01807">
    <property type="entry name" value="Recomb_XerD"/>
    <property type="match status" value="1"/>
</dbReference>
<feature type="active site" evidence="8">
    <location>
        <position position="284"/>
    </location>
</feature>
<dbReference type="InterPro" id="IPR044068">
    <property type="entry name" value="CB"/>
</dbReference>
<dbReference type="InterPro" id="IPR050090">
    <property type="entry name" value="Tyrosine_recombinase_XerCD"/>
</dbReference>
<dbReference type="Pfam" id="PF00589">
    <property type="entry name" value="Phage_integrase"/>
    <property type="match status" value="1"/>
</dbReference>
<evidence type="ECO:0000256" key="10">
    <source>
        <dbReference type="SAM" id="MobiDB-lite"/>
    </source>
</evidence>
<comment type="function">
    <text evidence="8">Site-specific tyrosine recombinase, which acts by catalyzing the cutting and rejoining of the recombining DNA molecules. The XerC-XerD complex is essential to convert dimers of the bacterial chromosome into monomers to permit their segregation at cell division. It also contributes to the segregational stability of plasmids.</text>
</comment>
<dbReference type="PROSITE" id="PS51898">
    <property type="entry name" value="TYR_RECOMBINASE"/>
    <property type="match status" value="1"/>
</dbReference>
<dbReference type="InterPro" id="IPR023009">
    <property type="entry name" value="Tyrosine_recombinase_XerC/XerD"/>
</dbReference>
<dbReference type="InterPro" id="IPR004107">
    <property type="entry name" value="Integrase_SAM-like_N"/>
</dbReference>
<keyword evidence="14" id="KW-1185">Reference proteome</keyword>
<feature type="active site" evidence="8">
    <location>
        <position position="209"/>
    </location>
</feature>
<keyword evidence="4 8" id="KW-0963">Cytoplasm</keyword>
<feature type="active site" description="O-(3'-phospho-DNA)-tyrosine intermediate" evidence="8">
    <location>
        <position position="319"/>
    </location>
</feature>
<feature type="region of interest" description="Disordered" evidence="10">
    <location>
        <begin position="133"/>
        <end position="158"/>
    </location>
</feature>
<evidence type="ECO:0000256" key="9">
    <source>
        <dbReference type="PROSITE-ProRule" id="PRU01248"/>
    </source>
</evidence>
<sequence length="339" mass="36533">MGESESTSALARLRERFVAHIAVERGLSAATVTAYESDLGKYFAWLGERGIDDPARIDRRDVEDYVAHLDAAGDSARSKARRLASVHMFHRFALAEHAVADDVSAAVKPPKGASTLPDVLTVDEVARLLDAVPAPSLPATTPETASTSAETGSSAASPAPAASIEDAVLLRDKALLEFMYATGSRVSEAVGADLADVDLDEHVARLTGKGSKQRLVPLGTYACAALRHYIAAGRPVLESAAKTKPERRAIFLNKRGKRLSRQSVWEIVRLAGERAHIDKPLHPHTLRHSFATHLIQGGADVRTVQELLGHASVTTTQIYTHVSPENLIETYLTAHPRAR</sequence>
<name>A0ABS6WFG3_9BIFI</name>
<comment type="subcellular location">
    <subcellularLocation>
        <location evidence="1 8">Cytoplasm</location>
    </subcellularLocation>
</comment>
<feature type="active site" evidence="8">
    <location>
        <position position="310"/>
    </location>
</feature>
<dbReference type="Pfam" id="PF02899">
    <property type="entry name" value="Phage_int_SAM_1"/>
    <property type="match status" value="1"/>
</dbReference>
<proteinExistence type="inferred from homology"/>